<evidence type="ECO:0000313" key="1">
    <source>
        <dbReference type="EMBL" id="MCW4591518.1"/>
    </source>
</evidence>
<accession>A0ABT3K812</accession>
<dbReference type="RefSeq" id="WP_216657663.1">
    <property type="nucleotide sequence ID" value="NZ_JABJWD010000073.1"/>
</dbReference>
<dbReference type="InterPro" id="IPR003458">
    <property type="entry name" value="Phage_T4_Gp38_tail_assem"/>
</dbReference>
<reference evidence="1 2" key="1">
    <citation type="submission" date="2022-07" db="EMBL/GenBank/DDBJ databases">
        <title>Genome stability of Gluconacetobacter entanii AV429.</title>
        <authorList>
            <person name="Trcek J."/>
            <person name="Cepec E."/>
        </authorList>
    </citation>
    <scope>NUCLEOTIDE SEQUENCE [LARGE SCALE GENOMIC DNA]</scope>
    <source>
        <strain evidence="1 2">AV429_2022</strain>
    </source>
</reference>
<keyword evidence="2" id="KW-1185">Reference proteome</keyword>
<name>A0ABT3K812_9PROT</name>
<proteinExistence type="predicted"/>
<dbReference type="Pfam" id="PF02413">
    <property type="entry name" value="Caudo_TAP"/>
    <property type="match status" value="1"/>
</dbReference>
<protein>
    <recommendedName>
        <fullName evidence="3">Phage tail protein</fullName>
    </recommendedName>
</protein>
<dbReference type="EMBL" id="JANGSQ010000108">
    <property type="protein sequence ID" value="MCW4591518.1"/>
    <property type="molecule type" value="Genomic_DNA"/>
</dbReference>
<organism evidence="1 2">
    <name type="scientific">Gluconacetobacter entanii</name>
    <dbReference type="NCBI Taxonomy" id="108528"/>
    <lineage>
        <taxon>Bacteria</taxon>
        <taxon>Pseudomonadati</taxon>
        <taxon>Pseudomonadota</taxon>
        <taxon>Alphaproteobacteria</taxon>
        <taxon>Acetobacterales</taxon>
        <taxon>Acetobacteraceae</taxon>
        <taxon>Gluconacetobacter</taxon>
    </lineage>
</organism>
<evidence type="ECO:0008006" key="3">
    <source>
        <dbReference type="Google" id="ProtNLM"/>
    </source>
</evidence>
<sequence>MSTNYYFSASNNAFYPVALQAQYEAAGTWPTDAVAVADAVFETYGSGAPPAGQVRGVASDGTPTWVTATPRAIPLTTQAASALAQAQQTVWADYGSLGQPVPAAWVTYQTALRAIVNGTDTTSTTLPAAPTS</sequence>
<comment type="caution">
    <text evidence="1">The sequence shown here is derived from an EMBL/GenBank/DDBJ whole genome shotgun (WGS) entry which is preliminary data.</text>
</comment>
<evidence type="ECO:0000313" key="2">
    <source>
        <dbReference type="Proteomes" id="UP001526337"/>
    </source>
</evidence>
<gene>
    <name evidence="1" type="ORF">NO263_13095</name>
</gene>
<dbReference type="Proteomes" id="UP001526337">
    <property type="component" value="Unassembled WGS sequence"/>
</dbReference>